<dbReference type="Proteomes" id="UP000823775">
    <property type="component" value="Unassembled WGS sequence"/>
</dbReference>
<evidence type="ECO:0000313" key="2">
    <source>
        <dbReference type="Proteomes" id="UP000823775"/>
    </source>
</evidence>
<name>A0ABS8WYA7_DATST</name>
<evidence type="ECO:0000313" key="1">
    <source>
        <dbReference type="EMBL" id="MCE3216821.1"/>
    </source>
</evidence>
<dbReference type="EMBL" id="JACEIK010014293">
    <property type="protein sequence ID" value="MCE3216821.1"/>
    <property type="molecule type" value="Genomic_DNA"/>
</dbReference>
<sequence length="63" mass="6891">VNTIQGKWGTGCDQRFSGGMPMQKHRGIALPQKISVPRSNRHIGVSPDETPVSICKTPVIHQL</sequence>
<keyword evidence="2" id="KW-1185">Reference proteome</keyword>
<feature type="non-terminal residue" evidence="1">
    <location>
        <position position="1"/>
    </location>
</feature>
<organism evidence="1 2">
    <name type="scientific">Datura stramonium</name>
    <name type="common">Jimsonweed</name>
    <name type="synonym">Common thornapple</name>
    <dbReference type="NCBI Taxonomy" id="4076"/>
    <lineage>
        <taxon>Eukaryota</taxon>
        <taxon>Viridiplantae</taxon>
        <taxon>Streptophyta</taxon>
        <taxon>Embryophyta</taxon>
        <taxon>Tracheophyta</taxon>
        <taxon>Spermatophyta</taxon>
        <taxon>Magnoliopsida</taxon>
        <taxon>eudicotyledons</taxon>
        <taxon>Gunneridae</taxon>
        <taxon>Pentapetalae</taxon>
        <taxon>asterids</taxon>
        <taxon>lamiids</taxon>
        <taxon>Solanales</taxon>
        <taxon>Solanaceae</taxon>
        <taxon>Solanoideae</taxon>
        <taxon>Datureae</taxon>
        <taxon>Datura</taxon>
    </lineage>
</organism>
<protein>
    <submittedName>
        <fullName evidence="1">Uncharacterized protein</fullName>
    </submittedName>
</protein>
<accession>A0ABS8WYA7</accession>
<reference evidence="1 2" key="1">
    <citation type="journal article" date="2021" name="BMC Genomics">
        <title>Datura genome reveals duplications of psychoactive alkaloid biosynthetic genes and high mutation rate following tissue culture.</title>
        <authorList>
            <person name="Rajewski A."/>
            <person name="Carter-House D."/>
            <person name="Stajich J."/>
            <person name="Litt A."/>
        </authorList>
    </citation>
    <scope>NUCLEOTIDE SEQUENCE [LARGE SCALE GENOMIC DNA]</scope>
    <source>
        <strain evidence="1">AR-01</strain>
    </source>
</reference>
<comment type="caution">
    <text evidence="1">The sequence shown here is derived from an EMBL/GenBank/DDBJ whole genome shotgun (WGS) entry which is preliminary data.</text>
</comment>
<proteinExistence type="predicted"/>
<gene>
    <name evidence="1" type="ORF">HAX54_008287</name>
</gene>